<name>A0A542UE27_9ACTN</name>
<reference evidence="1 2" key="1">
    <citation type="submission" date="2019-06" db="EMBL/GenBank/DDBJ databases">
        <title>Sequencing the genomes of 1000 actinobacteria strains.</title>
        <authorList>
            <person name="Klenk H.-P."/>
        </authorList>
    </citation>
    <scope>NUCLEOTIDE SEQUENCE [LARGE SCALE GENOMIC DNA]</scope>
    <source>
        <strain evidence="1 2">DSM 41929</strain>
    </source>
</reference>
<evidence type="ECO:0000313" key="1">
    <source>
        <dbReference type="EMBL" id="TQK97332.1"/>
    </source>
</evidence>
<keyword evidence="2" id="KW-1185">Reference proteome</keyword>
<dbReference type="Proteomes" id="UP000318103">
    <property type="component" value="Unassembled WGS sequence"/>
</dbReference>
<dbReference type="Pfam" id="PF14435">
    <property type="entry name" value="SUKH-4"/>
    <property type="match status" value="1"/>
</dbReference>
<dbReference type="OrthoDB" id="3868171at2"/>
<dbReference type="RefSeq" id="WP_055706396.1">
    <property type="nucleotide sequence ID" value="NZ_JBPJFI010000001.1"/>
</dbReference>
<sequence>MSDRVPDPTTSHFGRDGMRRFTVPASYGVQLPDATREVLADTGVPLHVQPYFTAASDTDDPTLGITAGHQGLPAPADGRENWLRLGSDPLAHLCVRPDGAVQAVFLGLDEPDMFVSSGVPAFNASLTALDRRMPVIAASTSLPVAAAAFRELDAELRQIDAAAFQDRESWWPRVLDDVRHTLNFPFSSAFEYVDATGAKQIVTDATGPGRPHPEELVWRRLHAQGVAPEQVRRVYCELEPCMMPGHYCAVWLQATFPHAEFTHSFDYGDTADSREDGLKGLITHAAQQAGNR</sequence>
<dbReference type="Pfam" id="PF14440">
    <property type="entry name" value="XOO_2897-deam"/>
    <property type="match status" value="1"/>
</dbReference>
<comment type="caution">
    <text evidence="1">The sequence shown here is derived from an EMBL/GenBank/DDBJ whole genome shotgun (WGS) entry which is preliminary data.</text>
</comment>
<dbReference type="InterPro" id="IPR025851">
    <property type="entry name" value="SUKH-4"/>
</dbReference>
<dbReference type="InterPro" id="IPR032722">
    <property type="entry name" value="Deaminase_XOO_2897"/>
</dbReference>
<gene>
    <name evidence="1" type="ORF">FB563_2295</name>
</gene>
<dbReference type="AlphaFoldDB" id="A0A542UE27"/>
<dbReference type="EMBL" id="VFNX01000001">
    <property type="protein sequence ID" value="TQK97332.1"/>
    <property type="molecule type" value="Genomic_DNA"/>
</dbReference>
<evidence type="ECO:0000313" key="2">
    <source>
        <dbReference type="Proteomes" id="UP000318103"/>
    </source>
</evidence>
<protein>
    <submittedName>
        <fullName evidence="1">SUKH-4 immunity protein of toxin-antitoxin system</fullName>
    </submittedName>
</protein>
<accession>A0A542UE27</accession>
<proteinExistence type="predicted"/>
<organism evidence="1 2">
    <name type="scientific">Streptomyces puniciscabiei</name>
    <dbReference type="NCBI Taxonomy" id="164348"/>
    <lineage>
        <taxon>Bacteria</taxon>
        <taxon>Bacillati</taxon>
        <taxon>Actinomycetota</taxon>
        <taxon>Actinomycetes</taxon>
        <taxon>Kitasatosporales</taxon>
        <taxon>Streptomycetaceae</taxon>
        <taxon>Streptomyces</taxon>
    </lineage>
</organism>